<accession>A0A167FZY5</accession>
<dbReference type="InterPro" id="IPR001647">
    <property type="entry name" value="HTH_TetR"/>
</dbReference>
<dbReference type="KEGG" id="pcx:LPB68_18060"/>
<evidence type="ECO:0000256" key="1">
    <source>
        <dbReference type="ARBA" id="ARBA00023125"/>
    </source>
</evidence>
<dbReference type="OrthoDB" id="9814200at2"/>
<gene>
    <name evidence="4" type="ORF">PNBC_06680</name>
</gene>
<dbReference type="STRING" id="1763538.LPB68_18060"/>
<proteinExistence type="predicted"/>
<dbReference type="InterPro" id="IPR009057">
    <property type="entry name" value="Homeodomain-like_sf"/>
</dbReference>
<dbReference type="InterPro" id="IPR036271">
    <property type="entry name" value="Tet_transcr_reg_TetR-rel_C_sf"/>
</dbReference>
<name>A0A167FZY5_9BACL</name>
<evidence type="ECO:0000256" key="2">
    <source>
        <dbReference type="PROSITE-ProRule" id="PRU00335"/>
    </source>
</evidence>
<dbReference type="AlphaFoldDB" id="A0A167FZY5"/>
<dbReference type="EMBL" id="LSFN01000005">
    <property type="protein sequence ID" value="OAB77068.1"/>
    <property type="molecule type" value="Genomic_DNA"/>
</dbReference>
<dbReference type="InterPro" id="IPR050109">
    <property type="entry name" value="HTH-type_TetR-like_transc_reg"/>
</dbReference>
<dbReference type="PANTHER" id="PTHR30328">
    <property type="entry name" value="TRANSCRIPTIONAL REPRESSOR"/>
    <property type="match status" value="1"/>
</dbReference>
<dbReference type="PRINTS" id="PR00455">
    <property type="entry name" value="HTHTETR"/>
</dbReference>
<dbReference type="Pfam" id="PF00440">
    <property type="entry name" value="TetR_N"/>
    <property type="match status" value="1"/>
</dbReference>
<dbReference type="PROSITE" id="PS50977">
    <property type="entry name" value="HTH_TETR_2"/>
    <property type="match status" value="1"/>
</dbReference>
<keyword evidence="1 2" id="KW-0238">DNA-binding</keyword>
<dbReference type="InterPro" id="IPR041467">
    <property type="entry name" value="Sco4008_C"/>
</dbReference>
<dbReference type="RefSeq" id="WP_068656357.1">
    <property type="nucleotide sequence ID" value="NZ_CP017770.1"/>
</dbReference>
<evidence type="ECO:0000313" key="4">
    <source>
        <dbReference type="EMBL" id="OAB77068.1"/>
    </source>
</evidence>
<keyword evidence="5" id="KW-1185">Reference proteome</keyword>
<dbReference type="Pfam" id="PF17926">
    <property type="entry name" value="TetR_C_21"/>
    <property type="match status" value="1"/>
</dbReference>
<dbReference type="PANTHER" id="PTHR30328:SF54">
    <property type="entry name" value="HTH-TYPE TRANSCRIPTIONAL REPRESSOR SCO4008"/>
    <property type="match status" value="1"/>
</dbReference>
<organism evidence="4 5">
    <name type="scientific">Paenibacillus crassostreae</name>
    <dbReference type="NCBI Taxonomy" id="1763538"/>
    <lineage>
        <taxon>Bacteria</taxon>
        <taxon>Bacillati</taxon>
        <taxon>Bacillota</taxon>
        <taxon>Bacilli</taxon>
        <taxon>Bacillales</taxon>
        <taxon>Paenibacillaceae</taxon>
        <taxon>Paenibacillus</taxon>
    </lineage>
</organism>
<feature type="domain" description="HTH tetR-type" evidence="3">
    <location>
        <begin position="8"/>
        <end position="68"/>
    </location>
</feature>
<protein>
    <submittedName>
        <fullName evidence="4">TetR family transcriptional regulator</fullName>
    </submittedName>
</protein>
<evidence type="ECO:0000259" key="3">
    <source>
        <dbReference type="PROSITE" id="PS50977"/>
    </source>
</evidence>
<dbReference type="SUPFAM" id="SSF46689">
    <property type="entry name" value="Homeodomain-like"/>
    <property type="match status" value="1"/>
</dbReference>
<dbReference type="Proteomes" id="UP000077134">
    <property type="component" value="Unassembled WGS sequence"/>
</dbReference>
<reference evidence="4 5" key="1">
    <citation type="submission" date="2016-02" db="EMBL/GenBank/DDBJ databases">
        <title>Paenibacillus sp. LPB0068, isolated from Crassostrea gigas.</title>
        <authorList>
            <person name="Shin S.-K."/>
            <person name="Yi H."/>
        </authorList>
    </citation>
    <scope>NUCLEOTIDE SEQUENCE [LARGE SCALE GENOMIC DNA]</scope>
    <source>
        <strain evidence="4 5">LPB0068</strain>
    </source>
</reference>
<dbReference type="GO" id="GO:0003677">
    <property type="term" value="F:DNA binding"/>
    <property type="evidence" value="ECO:0007669"/>
    <property type="project" value="UniProtKB-UniRule"/>
</dbReference>
<dbReference type="GO" id="GO:0006355">
    <property type="term" value="P:regulation of DNA-templated transcription"/>
    <property type="evidence" value="ECO:0007669"/>
    <property type="project" value="UniProtKB-ARBA"/>
</dbReference>
<sequence length="200" mass="23206">MGEIRNAERTRKKILDAAREEFFSKGFSATRIESIATRANVKKQLLYHYFKGKDDIFEAVMDNLYSQHQPITLQTPTNPALLAEHRLRVNIEYRMDFQKFTAWEALEDQPKNPQRETIRKQVLQSYVEDLKAKQEIGLVPEDLDPALLTLAITSLTTYPLVFADATNMITGMDPTDKQFQEQWMAFLTQISEKIFRNSAE</sequence>
<feature type="DNA-binding region" description="H-T-H motif" evidence="2">
    <location>
        <begin position="31"/>
        <end position="50"/>
    </location>
</feature>
<dbReference type="Gene3D" id="1.10.357.10">
    <property type="entry name" value="Tetracycline Repressor, domain 2"/>
    <property type="match status" value="1"/>
</dbReference>
<comment type="caution">
    <text evidence="4">The sequence shown here is derived from an EMBL/GenBank/DDBJ whole genome shotgun (WGS) entry which is preliminary data.</text>
</comment>
<dbReference type="SUPFAM" id="SSF48498">
    <property type="entry name" value="Tetracyclin repressor-like, C-terminal domain"/>
    <property type="match status" value="1"/>
</dbReference>
<evidence type="ECO:0000313" key="5">
    <source>
        <dbReference type="Proteomes" id="UP000077134"/>
    </source>
</evidence>